<reference evidence="2 3" key="1">
    <citation type="submission" date="2019-08" db="EMBL/GenBank/DDBJ databases">
        <title>In-depth cultivation of the pig gut microbiome towards novel bacterial diversity and tailored functional studies.</title>
        <authorList>
            <person name="Wylensek D."/>
            <person name="Hitch T.C.A."/>
            <person name="Clavel T."/>
        </authorList>
    </citation>
    <scope>NUCLEOTIDE SEQUENCE [LARGE SCALE GENOMIC DNA]</scope>
    <source>
        <strain evidence="2 3">Med78-601-WT-4W-RMD-3</strain>
    </source>
</reference>
<organism evidence="2 3">
    <name type="scientific">Anaerosalibacter bizertensis</name>
    <dbReference type="NCBI Taxonomy" id="932217"/>
    <lineage>
        <taxon>Bacteria</taxon>
        <taxon>Bacillati</taxon>
        <taxon>Bacillota</taxon>
        <taxon>Tissierellia</taxon>
        <taxon>Tissierellales</taxon>
        <taxon>Sporanaerobacteraceae</taxon>
        <taxon>Anaerosalibacter</taxon>
    </lineage>
</organism>
<dbReference type="AlphaFoldDB" id="A0A844FK65"/>
<reference evidence="1" key="2">
    <citation type="submission" date="2022-01" db="EMBL/GenBank/DDBJ databases">
        <title>Collection of gut derived symbiotic bacterial strains cultured from healthy donors.</title>
        <authorList>
            <person name="Lin H."/>
            <person name="Kohout C."/>
            <person name="Waligurski E."/>
            <person name="Pamer E.G."/>
        </authorList>
    </citation>
    <scope>NUCLEOTIDE SEQUENCE</scope>
    <source>
        <strain evidence="1">MSK.14.39</strain>
    </source>
</reference>
<evidence type="ECO:0000313" key="1">
    <source>
        <dbReference type="EMBL" id="MCG4565522.1"/>
    </source>
</evidence>
<name>A0A844FK65_9FIRM</name>
<protein>
    <submittedName>
        <fullName evidence="2">Uncharacterized protein</fullName>
    </submittedName>
</protein>
<dbReference type="RefSeq" id="WP_154485010.1">
    <property type="nucleotide sequence ID" value="NZ_JAHLOA010000005.1"/>
</dbReference>
<proteinExistence type="predicted"/>
<dbReference type="Proteomes" id="UP001108123">
    <property type="component" value="Unassembled WGS sequence"/>
</dbReference>
<dbReference type="EMBL" id="VULR01000022">
    <property type="protein sequence ID" value="MSS44340.1"/>
    <property type="molecule type" value="Genomic_DNA"/>
</dbReference>
<gene>
    <name evidence="2" type="ORF">FYJ27_11580</name>
    <name evidence="1" type="ORF">L0P62_08675</name>
</gene>
<accession>A0A844FK65</accession>
<evidence type="ECO:0000313" key="2">
    <source>
        <dbReference type="EMBL" id="MSS44340.1"/>
    </source>
</evidence>
<comment type="caution">
    <text evidence="2">The sequence shown here is derived from an EMBL/GenBank/DDBJ whole genome shotgun (WGS) entry which is preliminary data.</text>
</comment>
<dbReference type="EMBL" id="JAKNID010000036">
    <property type="protein sequence ID" value="MCG4565522.1"/>
    <property type="molecule type" value="Genomic_DNA"/>
</dbReference>
<dbReference type="Proteomes" id="UP000462760">
    <property type="component" value="Unassembled WGS sequence"/>
</dbReference>
<evidence type="ECO:0000313" key="4">
    <source>
        <dbReference type="Proteomes" id="UP001108123"/>
    </source>
</evidence>
<sequence length="93" mass="10721">MSKILITKKNLDKFVKEDAKSFLVDNTIILSPGVKDILEERGVKLIYKNNIDKTVEKGDLFKRVSSILKEDFNLEDDEKINKIAIKVLEKIKN</sequence>
<keyword evidence="4" id="KW-1185">Reference proteome</keyword>
<dbReference type="OrthoDB" id="5459846at2"/>
<evidence type="ECO:0000313" key="3">
    <source>
        <dbReference type="Proteomes" id="UP000462760"/>
    </source>
</evidence>